<dbReference type="InterPro" id="IPR007844">
    <property type="entry name" value="AsmA"/>
</dbReference>
<dbReference type="Pfam" id="PF05170">
    <property type="entry name" value="AsmA"/>
    <property type="match status" value="1"/>
</dbReference>
<keyword evidence="5" id="KW-1185">Reference proteome</keyword>
<protein>
    <recommendedName>
        <fullName evidence="3">AsmA domain-containing protein</fullName>
    </recommendedName>
</protein>
<evidence type="ECO:0000259" key="3">
    <source>
        <dbReference type="Pfam" id="PF05170"/>
    </source>
</evidence>
<keyword evidence="2" id="KW-1133">Transmembrane helix</keyword>
<name>A0ABQ3B0M8_9GAMM</name>
<proteinExistence type="predicted"/>
<sequence length="670" mass="72441">MFSKSVRHHKLLTVIGVFISVLLIAVLVLILFSEPIIKSLVQGKGSEKLGRQLVIEGAFDIDWHWGYTQVKAEKIRLSNAPGYPEKNMMTIEGLYFSFKTLNILKGSLEFGDVVFNKPFLVLDRKTATEYNWNFPVFSDAKVLDETVLPDNRYEFPAFQTLELKAGQFIYRDAVKGMNLDLKLDSVNGQDDKENDKNKRDSKQLAADKAFRIAGSGSMQKQKFLVEASGGSLDSLRDSSKDYPLKLQITMGATKVLVDGAFKDPVKLAGVNASLDIRGSNMADLFYLTAIPLPITPPYVLEGRLTKSGNVWAYEGFKGKVGGSDLAGNLSYDLGSKRGFLKANLASNLMDSKDLGGFIGLSPSGENATPEQKKAAAEKKASPKLIPDVPLKLERLRGTDLDVTLKAEKIVAPGIPFKGMEVRFYLKNGLLDLDPFKVVLADGTVDGKIEIDANKDVPPMKMNLGLHKLSLGQFFANTRFAKTTEGVFGGKLNLAGTGSSLADVLATSNGEFTIIMSGGKISQLLIEASDLDIAQALPLFLGKDNSTRIRCGVTDFDVKDGLLTSKVVVLDTNDSLLTGKVSINMKKETISARLDAKPKDSSIFSAQIPITLSGQLKSPAVGLDGKKVGSKGTAAAILSGILAPFAAILPFIEIGDAENADCRALITNARR</sequence>
<keyword evidence="2" id="KW-0472">Membrane</keyword>
<dbReference type="Proteomes" id="UP000619761">
    <property type="component" value="Unassembled WGS sequence"/>
</dbReference>
<feature type="region of interest" description="Disordered" evidence="1">
    <location>
        <begin position="360"/>
        <end position="380"/>
    </location>
</feature>
<reference evidence="5" key="1">
    <citation type="journal article" date="2019" name="Int. J. Syst. Evol. Microbiol.">
        <title>The Global Catalogue of Microorganisms (GCM) 10K type strain sequencing project: providing services to taxonomists for standard genome sequencing and annotation.</title>
        <authorList>
            <consortium name="The Broad Institute Genomics Platform"/>
            <consortium name="The Broad Institute Genome Sequencing Center for Infectious Disease"/>
            <person name="Wu L."/>
            <person name="Ma J."/>
        </authorList>
    </citation>
    <scope>NUCLEOTIDE SEQUENCE [LARGE SCALE GENOMIC DNA]</scope>
    <source>
        <strain evidence="5">KCTC 32239</strain>
    </source>
</reference>
<dbReference type="InterPro" id="IPR052894">
    <property type="entry name" value="AsmA-related"/>
</dbReference>
<evidence type="ECO:0000313" key="5">
    <source>
        <dbReference type="Proteomes" id="UP000619761"/>
    </source>
</evidence>
<gene>
    <name evidence="4" type="ORF">GCM10011613_13140</name>
</gene>
<feature type="compositionally biased region" description="Basic and acidic residues" evidence="1">
    <location>
        <begin position="370"/>
        <end position="380"/>
    </location>
</feature>
<dbReference type="EMBL" id="BMYZ01000001">
    <property type="protein sequence ID" value="GGY70109.1"/>
    <property type="molecule type" value="Genomic_DNA"/>
</dbReference>
<dbReference type="PANTHER" id="PTHR30441">
    <property type="entry name" value="DUF748 DOMAIN-CONTAINING PROTEIN"/>
    <property type="match status" value="1"/>
</dbReference>
<evidence type="ECO:0000256" key="2">
    <source>
        <dbReference type="SAM" id="Phobius"/>
    </source>
</evidence>
<evidence type="ECO:0000256" key="1">
    <source>
        <dbReference type="SAM" id="MobiDB-lite"/>
    </source>
</evidence>
<dbReference type="PANTHER" id="PTHR30441:SF9">
    <property type="entry name" value="ASMA FAMILY PROTEIN YHJG"/>
    <property type="match status" value="1"/>
</dbReference>
<evidence type="ECO:0000313" key="4">
    <source>
        <dbReference type="EMBL" id="GGY70109.1"/>
    </source>
</evidence>
<comment type="caution">
    <text evidence="4">The sequence shown here is derived from an EMBL/GenBank/DDBJ whole genome shotgun (WGS) entry which is preliminary data.</text>
</comment>
<dbReference type="RefSeq" id="WP_189416898.1">
    <property type="nucleotide sequence ID" value="NZ_BMYZ01000001.1"/>
</dbReference>
<accession>A0ABQ3B0M8</accession>
<feature type="domain" description="AsmA" evidence="3">
    <location>
        <begin position="10"/>
        <end position="565"/>
    </location>
</feature>
<feature type="transmembrane region" description="Helical" evidence="2">
    <location>
        <begin position="12"/>
        <end position="32"/>
    </location>
</feature>
<keyword evidence="2" id="KW-0812">Transmembrane</keyword>
<organism evidence="4 5">
    <name type="scientific">Cellvibrio zantedeschiae</name>
    <dbReference type="NCBI Taxonomy" id="1237077"/>
    <lineage>
        <taxon>Bacteria</taxon>
        <taxon>Pseudomonadati</taxon>
        <taxon>Pseudomonadota</taxon>
        <taxon>Gammaproteobacteria</taxon>
        <taxon>Cellvibrionales</taxon>
        <taxon>Cellvibrionaceae</taxon>
        <taxon>Cellvibrio</taxon>
    </lineage>
</organism>